<reference evidence="16" key="1">
    <citation type="submission" date="2019-08" db="EMBL/GenBank/DDBJ databases">
        <title>The improved chromosome-level genome for the pearl oyster Pinctada fucata martensii using PacBio sequencing and Hi-C.</title>
        <authorList>
            <person name="Zheng Z."/>
        </authorList>
    </citation>
    <scope>NUCLEOTIDE SEQUENCE</scope>
    <source>
        <strain evidence="16">ZZ-2019</strain>
        <tissue evidence="16">Adductor muscle</tissue>
    </source>
</reference>
<gene>
    <name evidence="16" type="ORF">FSP39_020315</name>
</gene>
<evidence type="ECO:0000256" key="9">
    <source>
        <dbReference type="PIRSR" id="PIRSR604808-1"/>
    </source>
</evidence>
<dbReference type="AlphaFoldDB" id="A0AA89CBB6"/>
<feature type="site" description="Transition state stabilizer" evidence="11">
    <location>
        <position position="186"/>
    </location>
</feature>
<dbReference type="InterPro" id="IPR020847">
    <property type="entry name" value="AP_endonuclease_F1_BS"/>
</dbReference>
<feature type="binding site" evidence="10">
    <location>
        <position position="184"/>
    </location>
    <ligand>
        <name>Mg(2+)</name>
        <dbReference type="ChEBI" id="CHEBI:18420"/>
        <label>1</label>
    </ligand>
</feature>
<dbReference type="GO" id="GO:0006284">
    <property type="term" value="P:base-excision repair"/>
    <property type="evidence" value="ECO:0007669"/>
    <property type="project" value="TreeGrafter"/>
</dbReference>
<dbReference type="SUPFAM" id="SSF56219">
    <property type="entry name" value="DNase I-like"/>
    <property type="match status" value="1"/>
</dbReference>
<name>A0AA89CBB6_PINIB</name>
<evidence type="ECO:0000256" key="4">
    <source>
        <dbReference type="ARBA" id="ARBA00022771"/>
    </source>
</evidence>
<keyword evidence="4 12" id="KW-0863">Zinc-finger</keyword>
<dbReference type="PANTHER" id="PTHR22748:SF4">
    <property type="entry name" value="DNA-(APURINIC OR APYRIMIDINIC SITE) ENDONUCLEASE 2"/>
    <property type="match status" value="1"/>
</dbReference>
<feature type="compositionally biased region" description="Basic and acidic residues" evidence="14">
    <location>
        <begin position="467"/>
        <end position="477"/>
    </location>
</feature>
<keyword evidence="13" id="KW-0227">DNA damage</keyword>
<evidence type="ECO:0000256" key="6">
    <source>
        <dbReference type="ARBA" id="ARBA00022833"/>
    </source>
</evidence>
<dbReference type="CDD" id="cd09088">
    <property type="entry name" value="Ape2-like_AP-endo"/>
    <property type="match status" value="1"/>
</dbReference>
<feature type="binding site" evidence="10">
    <location>
        <position position="34"/>
    </location>
    <ligand>
        <name>Mg(2+)</name>
        <dbReference type="ChEBI" id="CHEBI:18420"/>
        <label>1</label>
    </ligand>
</feature>
<protein>
    <recommendedName>
        <fullName evidence="13">DNA-(apurinic or apyrimidinic site) endonuclease</fullName>
        <ecNumber evidence="13">3.1.-.-</ecNumber>
    </recommendedName>
</protein>
<dbReference type="GO" id="GO:0008081">
    <property type="term" value="F:phosphoric diester hydrolase activity"/>
    <property type="evidence" value="ECO:0007669"/>
    <property type="project" value="TreeGrafter"/>
</dbReference>
<evidence type="ECO:0000256" key="12">
    <source>
        <dbReference type="PROSITE-ProRule" id="PRU01343"/>
    </source>
</evidence>
<organism evidence="16 17">
    <name type="scientific">Pinctada imbricata</name>
    <name type="common">Atlantic pearl-oyster</name>
    <name type="synonym">Pinctada martensii</name>
    <dbReference type="NCBI Taxonomy" id="66713"/>
    <lineage>
        <taxon>Eukaryota</taxon>
        <taxon>Metazoa</taxon>
        <taxon>Spiralia</taxon>
        <taxon>Lophotrochozoa</taxon>
        <taxon>Mollusca</taxon>
        <taxon>Bivalvia</taxon>
        <taxon>Autobranchia</taxon>
        <taxon>Pteriomorphia</taxon>
        <taxon>Pterioida</taxon>
        <taxon>Pterioidea</taxon>
        <taxon>Pteriidae</taxon>
        <taxon>Pinctada</taxon>
    </lineage>
</organism>
<dbReference type="GO" id="GO:0008270">
    <property type="term" value="F:zinc ion binding"/>
    <property type="evidence" value="ECO:0007669"/>
    <property type="project" value="UniProtKB-KW"/>
</dbReference>
<comment type="caution">
    <text evidence="16">The sequence shown here is derived from an EMBL/GenBank/DDBJ whole genome shotgun (WGS) entry which is preliminary data.</text>
</comment>
<dbReference type="GO" id="GO:0003677">
    <property type="term" value="F:DNA binding"/>
    <property type="evidence" value="ECO:0007669"/>
    <property type="project" value="InterPro"/>
</dbReference>
<comment type="catalytic activity">
    <reaction evidence="1">
        <text>Exonucleolytic cleavage in the 3'- to 5'-direction to yield nucleoside 5'-phosphates.</text>
        <dbReference type="EC" id="3.1.11.2"/>
    </reaction>
</comment>
<feature type="binding site" evidence="10">
    <location>
        <position position="306"/>
    </location>
    <ligand>
        <name>Mg(2+)</name>
        <dbReference type="ChEBI" id="CHEBI:18420"/>
        <label>1</label>
    </ligand>
</feature>
<comment type="cofactor">
    <cofactor evidence="10 13">
        <name>Mg(2+)</name>
        <dbReference type="ChEBI" id="CHEBI:18420"/>
    </cofactor>
    <cofactor evidence="10 13">
        <name>Mn(2+)</name>
        <dbReference type="ChEBI" id="CHEBI:29035"/>
    </cofactor>
    <text evidence="10 13">Probably binds two magnesium or manganese ions per subunit.</text>
</comment>
<proteinExistence type="inferred from homology"/>
<dbReference type="InterPro" id="IPR010666">
    <property type="entry name" value="Znf_GRF"/>
</dbReference>
<evidence type="ECO:0000256" key="2">
    <source>
        <dbReference type="ARBA" id="ARBA00007092"/>
    </source>
</evidence>
<feature type="binding site" evidence="10">
    <location>
        <position position="7"/>
    </location>
    <ligand>
        <name>Mg(2+)</name>
        <dbReference type="ChEBI" id="CHEBI:18420"/>
        <label>1</label>
    </ligand>
</feature>
<keyword evidence="13" id="KW-0234">DNA repair</keyword>
<evidence type="ECO:0000313" key="17">
    <source>
        <dbReference type="Proteomes" id="UP001186944"/>
    </source>
</evidence>
<dbReference type="InterPro" id="IPR005135">
    <property type="entry name" value="Endo/exonuclease/phosphatase"/>
</dbReference>
<evidence type="ECO:0000256" key="8">
    <source>
        <dbReference type="ARBA" id="ARBA00023242"/>
    </source>
</evidence>
<dbReference type="Proteomes" id="UP001186944">
    <property type="component" value="Unassembled WGS sequence"/>
</dbReference>
<comment type="similarity">
    <text evidence="2 13">Belongs to the DNA repair enzymes AP/ExoA family.</text>
</comment>
<dbReference type="GO" id="GO:0008311">
    <property type="term" value="F:double-stranded DNA 3'-5' DNA exonuclease activity"/>
    <property type="evidence" value="ECO:0007669"/>
    <property type="project" value="UniProtKB-EC"/>
</dbReference>
<dbReference type="Gene3D" id="3.60.10.10">
    <property type="entry name" value="Endonuclease/exonuclease/phosphatase"/>
    <property type="match status" value="1"/>
</dbReference>
<feature type="site" description="Interaction with DNA substrate" evidence="11">
    <location>
        <position position="307"/>
    </location>
</feature>
<keyword evidence="3 10" id="KW-0479">Metal-binding</keyword>
<feature type="binding site" evidence="10">
    <location>
        <position position="186"/>
    </location>
    <ligand>
        <name>Mg(2+)</name>
        <dbReference type="ChEBI" id="CHEBI:18420"/>
        <label>1</label>
    </ligand>
</feature>
<sequence>MKILTWNINGIRTAKGNLKTLLDSLEADVICIQETKVTRDMLDEPTAIVEGYNSYFAFSRKRSGYSGVATFCKDSATPVKAEEGLGSHLCSKNDGIVGYYGDTTEFDDEELESLDAEGRAVITQHKIRKKDGSEGYLAIINVYCPRVDPEREDRHLYKLRFFALLQTRAEALVKSGSHVIVLGDINAKHKKIDHCDPGEDEEFYSQPSRIWFNQFVCEDGRDPNIPPIADKEEFAGTTTHVEGGMFVDCFRHLYPDQKEAYTNWHTLTGARDTNYGCRLDYIFCDNDFIRTDLHDCVIMPEVMGSDHCPVKANFTSGFLKSDKCPSICTKLMPEFSGRQQKLSSFFLKRQEEKTVVKSELKKETVPEKPSSTLVLEKSESSAPRVVHSNSDIKKTREGSRKRPLSQETDSSSSVTSLKKRKSDNNLAKQGSLMNFFGKPKQTVVSTGLTEKAEKDRENLVKQNSSKQEIDKQVDSKASDVVTNGTSQGTKEVNTDQSTKVKTGQSSAWKNLLQGPPPAPLCKGHKEPCVLRTVKKAGPNKGKQFFVCARSEGASDNPEARCDFFKWVEYKKK</sequence>
<dbReference type="EC" id="3.1.-.-" evidence="13"/>
<evidence type="ECO:0000313" key="16">
    <source>
        <dbReference type="EMBL" id="KAK3103577.1"/>
    </source>
</evidence>
<dbReference type="Pfam" id="PF06839">
    <property type="entry name" value="Zn_ribbon_GRF"/>
    <property type="match status" value="1"/>
</dbReference>
<dbReference type="EMBL" id="VSWD01000005">
    <property type="protein sequence ID" value="KAK3103577.1"/>
    <property type="molecule type" value="Genomic_DNA"/>
</dbReference>
<feature type="active site" description="Proton acceptor" evidence="9">
    <location>
        <position position="307"/>
    </location>
</feature>
<feature type="active site" description="Proton donor/acceptor" evidence="9">
    <location>
        <position position="184"/>
    </location>
</feature>
<dbReference type="PROSITE" id="PS51999">
    <property type="entry name" value="ZF_GRF"/>
    <property type="match status" value="1"/>
</dbReference>
<keyword evidence="7 10" id="KW-0460">Magnesium</keyword>
<dbReference type="InterPro" id="IPR004808">
    <property type="entry name" value="AP_endonuc_1"/>
</dbReference>
<feature type="binding site" evidence="10">
    <location>
        <position position="307"/>
    </location>
    <ligand>
        <name>Mg(2+)</name>
        <dbReference type="ChEBI" id="CHEBI:18420"/>
        <label>1</label>
    </ligand>
</feature>
<evidence type="ECO:0000256" key="7">
    <source>
        <dbReference type="ARBA" id="ARBA00022842"/>
    </source>
</evidence>
<evidence type="ECO:0000256" key="3">
    <source>
        <dbReference type="ARBA" id="ARBA00022723"/>
    </source>
</evidence>
<evidence type="ECO:0000256" key="5">
    <source>
        <dbReference type="ARBA" id="ARBA00022801"/>
    </source>
</evidence>
<dbReference type="GO" id="GO:0005634">
    <property type="term" value="C:nucleus"/>
    <property type="evidence" value="ECO:0007669"/>
    <property type="project" value="TreeGrafter"/>
</dbReference>
<keyword evidence="6" id="KW-0862">Zinc</keyword>
<evidence type="ECO:0000259" key="15">
    <source>
        <dbReference type="PROSITE" id="PS51999"/>
    </source>
</evidence>
<keyword evidence="8" id="KW-0539">Nucleus</keyword>
<feature type="site" description="Important for catalytic activity" evidence="11">
    <location>
        <position position="280"/>
    </location>
</feature>
<keyword evidence="10" id="KW-0464">Manganese</keyword>
<dbReference type="PROSITE" id="PS00726">
    <property type="entry name" value="AP_NUCLEASE_F1_1"/>
    <property type="match status" value="1"/>
</dbReference>
<feature type="region of interest" description="Disordered" evidence="14">
    <location>
        <begin position="359"/>
        <end position="433"/>
    </location>
</feature>
<dbReference type="InterPro" id="IPR036691">
    <property type="entry name" value="Endo/exonu/phosph_ase_sf"/>
</dbReference>
<evidence type="ECO:0000256" key="13">
    <source>
        <dbReference type="RuleBase" id="RU362131"/>
    </source>
</evidence>
<feature type="compositionally biased region" description="Basic and acidic residues" evidence="14">
    <location>
        <begin position="390"/>
        <end position="400"/>
    </location>
</feature>
<keyword evidence="17" id="KW-1185">Reference proteome</keyword>
<dbReference type="PANTHER" id="PTHR22748">
    <property type="entry name" value="AP ENDONUCLEASE"/>
    <property type="match status" value="1"/>
</dbReference>
<feature type="domain" description="GRF-type" evidence="15">
    <location>
        <begin position="521"/>
        <end position="570"/>
    </location>
</feature>
<feature type="active site" evidence="9">
    <location>
        <position position="143"/>
    </location>
</feature>
<feature type="compositionally biased region" description="Basic and acidic residues" evidence="14">
    <location>
        <begin position="450"/>
        <end position="459"/>
    </location>
</feature>
<evidence type="ECO:0000256" key="1">
    <source>
        <dbReference type="ARBA" id="ARBA00000493"/>
    </source>
</evidence>
<dbReference type="PROSITE" id="PS51435">
    <property type="entry name" value="AP_NUCLEASE_F1_4"/>
    <property type="match status" value="1"/>
</dbReference>
<evidence type="ECO:0000256" key="10">
    <source>
        <dbReference type="PIRSR" id="PIRSR604808-2"/>
    </source>
</evidence>
<dbReference type="NCBIfam" id="TIGR00633">
    <property type="entry name" value="xth"/>
    <property type="match status" value="1"/>
</dbReference>
<evidence type="ECO:0000256" key="14">
    <source>
        <dbReference type="SAM" id="MobiDB-lite"/>
    </source>
</evidence>
<evidence type="ECO:0000256" key="11">
    <source>
        <dbReference type="PIRSR" id="PIRSR604808-3"/>
    </source>
</evidence>
<dbReference type="Pfam" id="PF03372">
    <property type="entry name" value="Exo_endo_phos"/>
    <property type="match status" value="1"/>
</dbReference>
<feature type="region of interest" description="Disordered" evidence="14">
    <location>
        <begin position="448"/>
        <end position="506"/>
    </location>
</feature>
<feature type="compositionally biased region" description="Polar residues" evidence="14">
    <location>
        <begin position="480"/>
        <end position="506"/>
    </location>
</feature>
<accession>A0AA89CBB6</accession>
<keyword evidence="5" id="KW-0378">Hydrolase</keyword>
<dbReference type="GO" id="GO:0003906">
    <property type="term" value="F:DNA-(apurinic or apyrimidinic site) endonuclease activity"/>
    <property type="evidence" value="ECO:0007669"/>
    <property type="project" value="TreeGrafter"/>
</dbReference>